<accession>A0A7C8IL11</accession>
<feature type="chain" id="PRO_5028897638" evidence="3">
    <location>
        <begin position="21"/>
        <end position="221"/>
    </location>
</feature>
<evidence type="ECO:0000256" key="1">
    <source>
        <dbReference type="SAM" id="MobiDB-lite"/>
    </source>
</evidence>
<dbReference type="AlphaFoldDB" id="A0A7C8IL11"/>
<evidence type="ECO:0000313" key="4">
    <source>
        <dbReference type="EMBL" id="KAF2876870.1"/>
    </source>
</evidence>
<gene>
    <name evidence="4" type="ORF">BDV95DRAFT_131873</name>
</gene>
<organism evidence="4 5">
    <name type="scientific">Massariosphaeria phaeospora</name>
    <dbReference type="NCBI Taxonomy" id="100035"/>
    <lineage>
        <taxon>Eukaryota</taxon>
        <taxon>Fungi</taxon>
        <taxon>Dikarya</taxon>
        <taxon>Ascomycota</taxon>
        <taxon>Pezizomycotina</taxon>
        <taxon>Dothideomycetes</taxon>
        <taxon>Pleosporomycetidae</taxon>
        <taxon>Pleosporales</taxon>
        <taxon>Pleosporales incertae sedis</taxon>
        <taxon>Massariosphaeria</taxon>
    </lineage>
</organism>
<keyword evidence="2" id="KW-0472">Membrane</keyword>
<dbReference type="OrthoDB" id="3768069at2759"/>
<feature type="signal peptide" evidence="3">
    <location>
        <begin position="1"/>
        <end position="20"/>
    </location>
</feature>
<name>A0A7C8IL11_9PLEO</name>
<keyword evidence="2" id="KW-0812">Transmembrane</keyword>
<keyword evidence="2" id="KW-1133">Transmembrane helix</keyword>
<dbReference type="EMBL" id="JAADJZ010000002">
    <property type="protein sequence ID" value="KAF2876870.1"/>
    <property type="molecule type" value="Genomic_DNA"/>
</dbReference>
<feature type="compositionally biased region" description="Polar residues" evidence="1">
    <location>
        <begin position="211"/>
        <end position="221"/>
    </location>
</feature>
<evidence type="ECO:0000313" key="5">
    <source>
        <dbReference type="Proteomes" id="UP000481861"/>
    </source>
</evidence>
<comment type="caution">
    <text evidence="4">The sequence shown here is derived from an EMBL/GenBank/DDBJ whole genome shotgun (WGS) entry which is preliminary data.</text>
</comment>
<reference evidence="4 5" key="1">
    <citation type="submission" date="2020-01" db="EMBL/GenBank/DDBJ databases">
        <authorList>
            <consortium name="DOE Joint Genome Institute"/>
            <person name="Haridas S."/>
            <person name="Albert R."/>
            <person name="Binder M."/>
            <person name="Bloem J."/>
            <person name="Labutti K."/>
            <person name="Salamov A."/>
            <person name="Andreopoulos B."/>
            <person name="Baker S.E."/>
            <person name="Barry K."/>
            <person name="Bills G."/>
            <person name="Bluhm B.H."/>
            <person name="Cannon C."/>
            <person name="Castanera R."/>
            <person name="Culley D.E."/>
            <person name="Daum C."/>
            <person name="Ezra D."/>
            <person name="Gonzalez J.B."/>
            <person name="Henrissat B."/>
            <person name="Kuo A."/>
            <person name="Liang C."/>
            <person name="Lipzen A."/>
            <person name="Lutzoni F."/>
            <person name="Magnuson J."/>
            <person name="Mondo S."/>
            <person name="Nolan M."/>
            <person name="Ohm R."/>
            <person name="Pangilinan J."/>
            <person name="Park H.-J.H."/>
            <person name="Ramirez L."/>
            <person name="Alfaro M."/>
            <person name="Sun H."/>
            <person name="Tritt A."/>
            <person name="Yoshinaga Y."/>
            <person name="Zwiers L.-H.L."/>
            <person name="Turgeon B.G."/>
            <person name="Goodwin S.B."/>
            <person name="Spatafora J.W."/>
            <person name="Crous P.W."/>
            <person name="Grigoriev I.V."/>
        </authorList>
    </citation>
    <scope>NUCLEOTIDE SEQUENCE [LARGE SCALE GENOMIC DNA]</scope>
    <source>
        <strain evidence="4 5">CBS 611.86</strain>
    </source>
</reference>
<evidence type="ECO:0000256" key="2">
    <source>
        <dbReference type="SAM" id="Phobius"/>
    </source>
</evidence>
<dbReference type="Proteomes" id="UP000481861">
    <property type="component" value="Unassembled WGS sequence"/>
</dbReference>
<feature type="transmembrane region" description="Helical" evidence="2">
    <location>
        <begin position="144"/>
        <end position="165"/>
    </location>
</feature>
<keyword evidence="3" id="KW-0732">Signal</keyword>
<proteinExistence type="predicted"/>
<sequence>MAPTSTTLFFLFALLGLAAASPVRRAAATLQCHCVDFSPVSSPTACSIPDSQDLAWAAARAFAATHDLDVLFASQATISKVLQSTEPLPTSVAIRLSEGLPLPLDYQGVRESGSKMVCGMGNEVRAKLLENSVERDGVQSDLNVGRVVAVLMLVIIVYAAGDAVFTRRFRKHHPMQLSGHERRLSAIGTDSSDSSCAPVLAEKAAEDPSTVPRTPSQTDFS</sequence>
<evidence type="ECO:0000256" key="3">
    <source>
        <dbReference type="SAM" id="SignalP"/>
    </source>
</evidence>
<feature type="region of interest" description="Disordered" evidence="1">
    <location>
        <begin position="177"/>
        <end position="221"/>
    </location>
</feature>
<protein>
    <submittedName>
        <fullName evidence="4">Uncharacterized protein</fullName>
    </submittedName>
</protein>
<keyword evidence="5" id="KW-1185">Reference proteome</keyword>